<evidence type="ECO:0000256" key="3">
    <source>
        <dbReference type="ARBA" id="ARBA00022475"/>
    </source>
</evidence>
<reference evidence="11 12" key="1">
    <citation type="submission" date="2016-10" db="EMBL/GenBank/DDBJ databases">
        <authorList>
            <person name="de Groot N.N."/>
        </authorList>
    </citation>
    <scope>NUCLEOTIDE SEQUENCE [LARGE SCALE GENOMIC DNA]</scope>
    <source>
        <strain evidence="11 12">KHGC13</strain>
    </source>
</reference>
<keyword evidence="2" id="KW-0813">Transport</keyword>
<comment type="subcellular location">
    <subcellularLocation>
        <location evidence="1">Cell inner membrane</location>
        <topology evidence="1">Multi-pass membrane protein</topology>
    </subcellularLocation>
</comment>
<comment type="similarity">
    <text evidence="8">Belongs to the TRAP transporter small permease family.</text>
</comment>
<feature type="transmembrane region" description="Helical" evidence="9">
    <location>
        <begin position="89"/>
        <end position="110"/>
    </location>
</feature>
<gene>
    <name evidence="11" type="ORF">SAMN05216508_11541</name>
</gene>
<organism evidence="11 12">
    <name type="scientific">Eubacterium pyruvativorans</name>
    <dbReference type="NCBI Taxonomy" id="155865"/>
    <lineage>
        <taxon>Bacteria</taxon>
        <taxon>Bacillati</taxon>
        <taxon>Bacillota</taxon>
        <taxon>Clostridia</taxon>
        <taxon>Eubacteriales</taxon>
        <taxon>Eubacteriaceae</taxon>
        <taxon>Eubacterium</taxon>
    </lineage>
</organism>
<dbReference type="Proteomes" id="UP000198817">
    <property type="component" value="Unassembled WGS sequence"/>
</dbReference>
<dbReference type="InterPro" id="IPR055348">
    <property type="entry name" value="DctQ"/>
</dbReference>
<keyword evidence="12" id="KW-1185">Reference proteome</keyword>
<evidence type="ECO:0000259" key="10">
    <source>
        <dbReference type="Pfam" id="PF04290"/>
    </source>
</evidence>
<feature type="transmembrane region" description="Helical" evidence="9">
    <location>
        <begin position="52"/>
        <end position="68"/>
    </location>
</feature>
<feature type="transmembrane region" description="Helical" evidence="9">
    <location>
        <begin position="130"/>
        <end position="151"/>
    </location>
</feature>
<dbReference type="STRING" id="155865.SAMN05216515_11642"/>
<dbReference type="EMBL" id="FPBT01000015">
    <property type="protein sequence ID" value="SFU58750.1"/>
    <property type="molecule type" value="Genomic_DNA"/>
</dbReference>
<keyword evidence="5 9" id="KW-0812">Transmembrane</keyword>
<evidence type="ECO:0000313" key="12">
    <source>
        <dbReference type="Proteomes" id="UP000198817"/>
    </source>
</evidence>
<evidence type="ECO:0000256" key="8">
    <source>
        <dbReference type="ARBA" id="ARBA00038436"/>
    </source>
</evidence>
<protein>
    <submittedName>
        <fullName evidence="11">TRAP-type C4-dicarboxylate transport system, small permease component</fullName>
    </submittedName>
</protein>
<keyword evidence="3" id="KW-1003">Cell membrane</keyword>
<evidence type="ECO:0000256" key="4">
    <source>
        <dbReference type="ARBA" id="ARBA00022519"/>
    </source>
</evidence>
<sequence>MKVYSKFLDGLEMAEKVILTATMTIMTAVMAYQVILRYVFSSANAWSEELTRYLFIFNVMVAAAIAIRRNAHLQIDILLSRMSEKTKHIFTIIATLAGMVFLGFLLVSSIRVCGYTVNNISAGLGISMAIPYAAVPVGTVLMLLTSVEVILKEASALQNKEVKEA</sequence>
<evidence type="ECO:0000256" key="2">
    <source>
        <dbReference type="ARBA" id="ARBA00022448"/>
    </source>
</evidence>
<name>A0A1I7HDE8_9FIRM</name>
<dbReference type="PANTHER" id="PTHR35011:SF2">
    <property type="entry name" value="2,3-DIKETO-L-GULONATE TRAP TRANSPORTER SMALL PERMEASE PROTEIN YIAM"/>
    <property type="match status" value="1"/>
</dbReference>
<proteinExistence type="inferred from homology"/>
<dbReference type="PANTHER" id="PTHR35011">
    <property type="entry name" value="2,3-DIKETO-L-GULONATE TRAP TRANSPORTER SMALL PERMEASE PROTEIN YIAM"/>
    <property type="match status" value="1"/>
</dbReference>
<feature type="domain" description="Tripartite ATP-independent periplasmic transporters DctQ component" evidence="10">
    <location>
        <begin position="26"/>
        <end position="153"/>
    </location>
</feature>
<dbReference type="InterPro" id="IPR007387">
    <property type="entry name" value="TRAP_DctQ"/>
</dbReference>
<evidence type="ECO:0000256" key="7">
    <source>
        <dbReference type="ARBA" id="ARBA00023136"/>
    </source>
</evidence>
<evidence type="ECO:0000313" key="11">
    <source>
        <dbReference type="EMBL" id="SFU58750.1"/>
    </source>
</evidence>
<keyword evidence="7 9" id="KW-0472">Membrane</keyword>
<evidence type="ECO:0000256" key="1">
    <source>
        <dbReference type="ARBA" id="ARBA00004429"/>
    </source>
</evidence>
<accession>A0A1I7HDE8</accession>
<feature type="transmembrane region" description="Helical" evidence="9">
    <location>
        <begin position="21"/>
        <end position="40"/>
    </location>
</feature>
<evidence type="ECO:0000256" key="5">
    <source>
        <dbReference type="ARBA" id="ARBA00022692"/>
    </source>
</evidence>
<dbReference type="GO" id="GO:0022857">
    <property type="term" value="F:transmembrane transporter activity"/>
    <property type="evidence" value="ECO:0007669"/>
    <property type="project" value="TreeGrafter"/>
</dbReference>
<evidence type="ECO:0000256" key="6">
    <source>
        <dbReference type="ARBA" id="ARBA00022989"/>
    </source>
</evidence>
<evidence type="ECO:0000256" key="9">
    <source>
        <dbReference type="SAM" id="Phobius"/>
    </source>
</evidence>
<dbReference type="RefSeq" id="WP_090471453.1">
    <property type="nucleotide sequence ID" value="NZ_FOWF01000016.1"/>
</dbReference>
<dbReference type="AlphaFoldDB" id="A0A1I7HDE8"/>
<keyword evidence="6 9" id="KW-1133">Transmembrane helix</keyword>
<dbReference type="GO" id="GO:0005886">
    <property type="term" value="C:plasma membrane"/>
    <property type="evidence" value="ECO:0007669"/>
    <property type="project" value="UniProtKB-SubCell"/>
</dbReference>
<keyword evidence="4" id="KW-0997">Cell inner membrane</keyword>
<dbReference type="OrthoDB" id="9814265at2"/>
<dbReference type="Pfam" id="PF04290">
    <property type="entry name" value="DctQ"/>
    <property type="match status" value="1"/>
</dbReference>
<dbReference type="GO" id="GO:0015740">
    <property type="term" value="P:C4-dicarboxylate transport"/>
    <property type="evidence" value="ECO:0007669"/>
    <property type="project" value="TreeGrafter"/>
</dbReference>